<keyword evidence="7" id="KW-1185">Reference proteome</keyword>
<reference evidence="6 7" key="1">
    <citation type="submission" date="2018-03" db="EMBL/GenBank/DDBJ databases">
        <title>Marinobacter brunus sp. nov., a marine bacterium of Gamma-proteobacteria isolated from the surface seawater of the South China Sea.</title>
        <authorList>
            <person name="Cheng H."/>
            <person name="Wu Y.-H."/>
            <person name="Xamxidin M."/>
            <person name="Xu X.-W."/>
        </authorList>
    </citation>
    <scope>NUCLEOTIDE SEQUENCE [LARGE SCALE GENOMIC DNA]</scope>
    <source>
        <strain evidence="6 7">JCM 30472</strain>
    </source>
</reference>
<proteinExistence type="predicted"/>
<dbReference type="OrthoDB" id="9780894at2"/>
<keyword evidence="2 4" id="KW-0560">Oxidoreductase</keyword>
<dbReference type="InterPro" id="IPR050771">
    <property type="entry name" value="Alpha-ketoacid_DH_E1_comp"/>
</dbReference>
<dbReference type="EMBL" id="PXNN01000016">
    <property type="protein sequence ID" value="PSF07493.1"/>
    <property type="molecule type" value="Genomic_DNA"/>
</dbReference>
<keyword evidence="3 4" id="KW-0786">Thiamine pyrophosphate</keyword>
<dbReference type="PANTHER" id="PTHR43380:SF1">
    <property type="entry name" value="2-OXOISOVALERATE DEHYDROGENASE SUBUNIT ALPHA, MITOCHONDRIAL"/>
    <property type="match status" value="1"/>
</dbReference>
<organism evidence="6 7">
    <name type="scientific">Marinobacter halophilus</name>
    <dbReference type="NCBI Taxonomy" id="1323740"/>
    <lineage>
        <taxon>Bacteria</taxon>
        <taxon>Pseudomonadati</taxon>
        <taxon>Pseudomonadota</taxon>
        <taxon>Gammaproteobacteria</taxon>
        <taxon>Pseudomonadales</taxon>
        <taxon>Marinobacteraceae</taxon>
        <taxon>Marinobacter</taxon>
    </lineage>
</organism>
<dbReference type="Proteomes" id="UP000238385">
    <property type="component" value="Unassembled WGS sequence"/>
</dbReference>
<dbReference type="GO" id="GO:0004739">
    <property type="term" value="F:pyruvate dehydrogenase (acetyl-transferring) activity"/>
    <property type="evidence" value="ECO:0007669"/>
    <property type="project" value="UniProtKB-UniRule"/>
</dbReference>
<dbReference type="RefSeq" id="WP_106672791.1">
    <property type="nucleotide sequence ID" value="NZ_BMFE01000004.1"/>
</dbReference>
<dbReference type="InterPro" id="IPR001017">
    <property type="entry name" value="DH_E1"/>
</dbReference>
<gene>
    <name evidence="6" type="primary">pdhA</name>
    <name evidence="6" type="ORF">C7H08_13660</name>
</gene>
<accession>A0A2T1KCJ6</accession>
<dbReference type="GO" id="GO:0009083">
    <property type="term" value="P:branched-chain amino acid catabolic process"/>
    <property type="evidence" value="ECO:0007669"/>
    <property type="project" value="TreeGrafter"/>
</dbReference>
<sequence length="359" mass="39232">MRQIHEFHVDSTRYLDDHGKPLGELPPQAENTERVLAAYRNMVLTRTFDAKAIALQRTGKCGTYPSVLGHEVVGTAIGQSMTNTDVFVPYYRDQATHILRGVSLKELLLYWGGDERGSAWEHCPQDLPIAVPIATQCCHAVGVASAFRIRGEARAVVCCIGDGGTSKGDFLESINLAGAWHLPVVFVVINNQWAISTPRSLQTGAETMAQKAISAGLPGHIVDGNDYFATAEAVDTALERAYGGKGATVIEAVTYRLGDHTTADDATRYRSAEDLKRAWEKDGIKRLQNWLHGSGLWSPDKEKTLQAECKQTVDKAVADYLATEAEPPTTMLDYLFESLPIALKGQREQIADKYRGGAA</sequence>
<evidence type="ECO:0000256" key="4">
    <source>
        <dbReference type="RuleBase" id="RU366007"/>
    </source>
</evidence>
<dbReference type="InterPro" id="IPR029061">
    <property type="entry name" value="THDP-binding"/>
</dbReference>
<dbReference type="NCBIfam" id="TIGR03181">
    <property type="entry name" value="PDH_E1_alph_x"/>
    <property type="match status" value="1"/>
</dbReference>
<protein>
    <recommendedName>
        <fullName evidence="4">Pyruvate dehydrogenase E1 component subunit alpha</fullName>
        <ecNumber evidence="4">1.2.4.1</ecNumber>
    </recommendedName>
</protein>
<dbReference type="PANTHER" id="PTHR43380">
    <property type="entry name" value="2-OXOISOVALERATE DEHYDROGENASE SUBUNIT ALPHA, MITOCHONDRIAL"/>
    <property type="match status" value="1"/>
</dbReference>
<comment type="cofactor">
    <cofactor evidence="1 4">
        <name>thiamine diphosphate</name>
        <dbReference type="ChEBI" id="CHEBI:58937"/>
    </cofactor>
</comment>
<comment type="function">
    <text evidence="4">The pyruvate dehydrogenase complex catalyzes the overall conversion of pyruvate to acetyl-CoA and CO(2). It contains multiple copies of three enzymatic components: pyruvate dehydrogenase (E1), dihydrolipoamide acetyltransferase (E2) and lipoamide dehydrogenase (E3).</text>
</comment>
<dbReference type="CDD" id="cd02000">
    <property type="entry name" value="TPP_E1_PDC_ADC_BCADC"/>
    <property type="match status" value="1"/>
</dbReference>
<dbReference type="Gene3D" id="3.40.50.970">
    <property type="match status" value="1"/>
</dbReference>
<name>A0A2T1KCJ6_9GAMM</name>
<evidence type="ECO:0000256" key="3">
    <source>
        <dbReference type="ARBA" id="ARBA00023052"/>
    </source>
</evidence>
<evidence type="ECO:0000256" key="1">
    <source>
        <dbReference type="ARBA" id="ARBA00001964"/>
    </source>
</evidence>
<keyword evidence="4 6" id="KW-0670">Pyruvate</keyword>
<evidence type="ECO:0000313" key="7">
    <source>
        <dbReference type="Proteomes" id="UP000238385"/>
    </source>
</evidence>
<dbReference type="EC" id="1.2.4.1" evidence="4"/>
<dbReference type="InterPro" id="IPR017596">
    <property type="entry name" value="PdhA/BkdA"/>
</dbReference>
<dbReference type="SUPFAM" id="SSF52518">
    <property type="entry name" value="Thiamin diphosphate-binding fold (THDP-binding)"/>
    <property type="match status" value="1"/>
</dbReference>
<dbReference type="Pfam" id="PF00676">
    <property type="entry name" value="E1_dh"/>
    <property type="match status" value="1"/>
</dbReference>
<dbReference type="AlphaFoldDB" id="A0A2T1KCJ6"/>
<comment type="subunit">
    <text evidence="4">Heterodimer of an alpha and a beta chain.</text>
</comment>
<comment type="catalytic activity">
    <reaction evidence="4">
        <text>N(6)-[(R)-lipoyl]-L-lysyl-[protein] + pyruvate + H(+) = N(6)-[(R)-S(8)-acetyldihydrolipoyl]-L-lysyl-[protein] + CO2</text>
        <dbReference type="Rhea" id="RHEA:19189"/>
        <dbReference type="Rhea" id="RHEA-COMP:10474"/>
        <dbReference type="Rhea" id="RHEA-COMP:10478"/>
        <dbReference type="ChEBI" id="CHEBI:15361"/>
        <dbReference type="ChEBI" id="CHEBI:15378"/>
        <dbReference type="ChEBI" id="CHEBI:16526"/>
        <dbReference type="ChEBI" id="CHEBI:83099"/>
        <dbReference type="ChEBI" id="CHEBI:83111"/>
        <dbReference type="EC" id="1.2.4.1"/>
    </reaction>
</comment>
<evidence type="ECO:0000256" key="2">
    <source>
        <dbReference type="ARBA" id="ARBA00023002"/>
    </source>
</evidence>
<evidence type="ECO:0000259" key="5">
    <source>
        <dbReference type="Pfam" id="PF00676"/>
    </source>
</evidence>
<feature type="domain" description="Dehydrogenase E1 component" evidence="5">
    <location>
        <begin position="39"/>
        <end position="319"/>
    </location>
</feature>
<comment type="caution">
    <text evidence="6">The sequence shown here is derived from an EMBL/GenBank/DDBJ whole genome shotgun (WGS) entry which is preliminary data.</text>
</comment>
<evidence type="ECO:0000313" key="6">
    <source>
        <dbReference type="EMBL" id="PSF07493.1"/>
    </source>
</evidence>